<protein>
    <submittedName>
        <fullName evidence="1">Uncharacterized protein</fullName>
    </submittedName>
</protein>
<evidence type="ECO:0000313" key="2">
    <source>
        <dbReference type="Proteomes" id="UP000499080"/>
    </source>
</evidence>
<gene>
    <name evidence="1" type="ORF">AVEN_163914_1</name>
</gene>
<organism evidence="1 2">
    <name type="scientific">Araneus ventricosus</name>
    <name type="common">Orbweaver spider</name>
    <name type="synonym">Epeira ventricosa</name>
    <dbReference type="NCBI Taxonomy" id="182803"/>
    <lineage>
        <taxon>Eukaryota</taxon>
        <taxon>Metazoa</taxon>
        <taxon>Ecdysozoa</taxon>
        <taxon>Arthropoda</taxon>
        <taxon>Chelicerata</taxon>
        <taxon>Arachnida</taxon>
        <taxon>Araneae</taxon>
        <taxon>Araneomorphae</taxon>
        <taxon>Entelegynae</taxon>
        <taxon>Araneoidea</taxon>
        <taxon>Araneidae</taxon>
        <taxon>Araneus</taxon>
    </lineage>
</organism>
<dbReference type="AlphaFoldDB" id="A0A4Y2I9V4"/>
<dbReference type="Gene3D" id="3.40.50.720">
    <property type="entry name" value="NAD(P)-binding Rossmann-like Domain"/>
    <property type="match status" value="2"/>
</dbReference>
<dbReference type="EMBL" id="BGPR01105874">
    <property type="protein sequence ID" value="GBM74507.1"/>
    <property type="molecule type" value="Genomic_DNA"/>
</dbReference>
<feature type="non-terminal residue" evidence="1">
    <location>
        <position position="1"/>
    </location>
</feature>
<keyword evidence="2" id="KW-1185">Reference proteome</keyword>
<name>A0A4Y2I9V4_ARAVE</name>
<sequence length="43" mass="5159">VYITPHMGAMPRIEGIAKFIVQNYMRYIKKQPMLNEVDWKKGY</sequence>
<dbReference type="Proteomes" id="UP000499080">
    <property type="component" value="Unassembled WGS sequence"/>
</dbReference>
<reference evidence="1 2" key="1">
    <citation type="journal article" date="2019" name="Sci. Rep.">
        <title>Orb-weaving spider Araneus ventricosus genome elucidates the spidroin gene catalogue.</title>
        <authorList>
            <person name="Kono N."/>
            <person name="Nakamura H."/>
            <person name="Ohtoshi R."/>
            <person name="Moran D.A.P."/>
            <person name="Shinohara A."/>
            <person name="Yoshida Y."/>
            <person name="Fujiwara M."/>
            <person name="Mori M."/>
            <person name="Tomita M."/>
            <person name="Arakawa K."/>
        </authorList>
    </citation>
    <scope>NUCLEOTIDE SEQUENCE [LARGE SCALE GENOMIC DNA]</scope>
</reference>
<evidence type="ECO:0000313" key="1">
    <source>
        <dbReference type="EMBL" id="GBM74507.1"/>
    </source>
</evidence>
<comment type="caution">
    <text evidence="1">The sequence shown here is derived from an EMBL/GenBank/DDBJ whole genome shotgun (WGS) entry which is preliminary data.</text>
</comment>
<accession>A0A4Y2I9V4</accession>
<proteinExistence type="predicted"/>
<dbReference type="OrthoDB" id="298012at2759"/>